<keyword evidence="3" id="KW-0175">Coiled coil</keyword>
<dbReference type="SUPFAM" id="SSF58014">
    <property type="entry name" value="Coiled-coil domain of nucleotide exchange factor GrpE"/>
    <property type="match status" value="1"/>
</dbReference>
<keyword evidence="2" id="KW-0143">Chaperone</keyword>
<accession>A0A7J4MZ06</accession>
<feature type="coiled-coil region" evidence="3">
    <location>
        <begin position="5"/>
        <end position="60"/>
    </location>
</feature>
<evidence type="ECO:0000256" key="3">
    <source>
        <dbReference type="SAM" id="Coils"/>
    </source>
</evidence>
<evidence type="ECO:0000313" key="5">
    <source>
        <dbReference type="Proteomes" id="UP000538031"/>
    </source>
</evidence>
<organism evidence="4 5">
    <name type="scientific">Methanothermobacter thermautotrophicus</name>
    <name type="common">Methanobacterium thermoformicicum</name>
    <dbReference type="NCBI Taxonomy" id="145262"/>
    <lineage>
        <taxon>Archaea</taxon>
        <taxon>Methanobacteriati</taxon>
        <taxon>Methanobacteriota</taxon>
        <taxon>Methanomada group</taxon>
        <taxon>Methanobacteria</taxon>
        <taxon>Methanobacteriales</taxon>
        <taxon>Methanobacteriaceae</taxon>
        <taxon>Methanothermobacter</taxon>
    </lineage>
</organism>
<evidence type="ECO:0000313" key="4">
    <source>
        <dbReference type="EMBL" id="HIH65550.1"/>
    </source>
</evidence>
<gene>
    <name evidence="4" type="ORF">HA285_08185</name>
</gene>
<proteinExistence type="inferred from homology"/>
<name>A0A7J4MZ06_METTF</name>
<dbReference type="InterPro" id="IPR013805">
    <property type="entry name" value="GrpE_CC"/>
</dbReference>
<protein>
    <submittedName>
        <fullName evidence="4">Nucleotide exchange factor GrpE</fullName>
    </submittedName>
</protein>
<comment type="similarity">
    <text evidence="1">Belongs to the GrpE family.</text>
</comment>
<dbReference type="AlphaFoldDB" id="A0A7J4MZ06"/>
<reference evidence="5" key="1">
    <citation type="journal article" date="2020" name="bioRxiv">
        <title>A rank-normalized archaeal taxonomy based on genome phylogeny resolves widespread incomplete and uneven classifications.</title>
        <authorList>
            <person name="Rinke C."/>
            <person name="Chuvochina M."/>
            <person name="Mussig A.J."/>
            <person name="Chaumeil P.-A."/>
            <person name="Waite D.W."/>
            <person name="Whitman W.B."/>
            <person name="Parks D.H."/>
            <person name="Hugenholtz P."/>
        </authorList>
    </citation>
    <scope>NUCLEOTIDE SEQUENCE [LARGE SCALE GENOMIC DNA]</scope>
</reference>
<dbReference type="Proteomes" id="UP000538031">
    <property type="component" value="Unassembled WGS sequence"/>
</dbReference>
<feature type="non-terminal residue" evidence="4">
    <location>
        <position position="61"/>
    </location>
</feature>
<evidence type="ECO:0000256" key="1">
    <source>
        <dbReference type="ARBA" id="ARBA00009054"/>
    </source>
</evidence>
<dbReference type="EMBL" id="DUHT01000091">
    <property type="protein sequence ID" value="HIH65550.1"/>
    <property type="molecule type" value="Genomic_DNA"/>
</dbReference>
<dbReference type="Gene3D" id="3.90.20.20">
    <property type="match status" value="1"/>
</dbReference>
<comment type="caution">
    <text evidence="4">The sequence shown here is derived from an EMBL/GenBank/DDBJ whole genome shotgun (WGS) entry which is preliminary data.</text>
</comment>
<sequence>MCEDKKTDSRSQQECQKELEELRERLKDLENEIKKKEEEVREYTSHLQRLQADFDNYKKQM</sequence>
<evidence type="ECO:0000256" key="2">
    <source>
        <dbReference type="ARBA" id="ARBA00023186"/>
    </source>
</evidence>